<proteinExistence type="predicted"/>
<accession>A0ABP0WMY3</accession>
<keyword evidence="3" id="KW-1185">Reference proteome</keyword>
<feature type="non-terminal residue" evidence="2">
    <location>
        <position position="76"/>
    </location>
</feature>
<keyword evidence="1" id="KW-1133">Transmembrane helix</keyword>
<evidence type="ECO:0000256" key="1">
    <source>
        <dbReference type="SAM" id="Phobius"/>
    </source>
</evidence>
<dbReference type="Proteomes" id="UP001497444">
    <property type="component" value="Chromosome 2"/>
</dbReference>
<feature type="transmembrane region" description="Helical" evidence="1">
    <location>
        <begin position="34"/>
        <end position="54"/>
    </location>
</feature>
<keyword evidence="1" id="KW-0472">Membrane</keyword>
<evidence type="ECO:0008006" key="4">
    <source>
        <dbReference type="Google" id="ProtNLM"/>
    </source>
</evidence>
<feature type="transmembrane region" description="Helical" evidence="1">
    <location>
        <begin position="6"/>
        <end position="27"/>
    </location>
</feature>
<sequence>MHSCCVFLMFIGASLLNLSTFLTFGVFRRLFFCSLLLFINVFFIMHYWCSLVLLRLVLPFTFFYVCVEEDNFFRLQ</sequence>
<keyword evidence="1" id="KW-0812">Transmembrane</keyword>
<evidence type="ECO:0000313" key="3">
    <source>
        <dbReference type="Proteomes" id="UP001497444"/>
    </source>
</evidence>
<organism evidence="2 3">
    <name type="scientific">Sphagnum jensenii</name>
    <dbReference type="NCBI Taxonomy" id="128206"/>
    <lineage>
        <taxon>Eukaryota</taxon>
        <taxon>Viridiplantae</taxon>
        <taxon>Streptophyta</taxon>
        <taxon>Embryophyta</taxon>
        <taxon>Bryophyta</taxon>
        <taxon>Sphagnophytina</taxon>
        <taxon>Sphagnopsida</taxon>
        <taxon>Sphagnales</taxon>
        <taxon>Sphagnaceae</taxon>
        <taxon>Sphagnum</taxon>
    </lineage>
</organism>
<evidence type="ECO:0000313" key="2">
    <source>
        <dbReference type="EMBL" id="CAK9267749.1"/>
    </source>
</evidence>
<name>A0ABP0WMY3_9BRYO</name>
<reference evidence="2 3" key="1">
    <citation type="submission" date="2024-02" db="EMBL/GenBank/DDBJ databases">
        <authorList>
            <consortium name="ELIXIR-Norway"/>
            <consortium name="Elixir Norway"/>
        </authorList>
    </citation>
    <scope>NUCLEOTIDE SEQUENCE [LARGE SCALE GENOMIC DNA]</scope>
</reference>
<dbReference type="EMBL" id="OZ020097">
    <property type="protein sequence ID" value="CAK9267749.1"/>
    <property type="molecule type" value="Genomic_DNA"/>
</dbReference>
<gene>
    <name evidence="2" type="ORF">CSSPJE1EN1_LOCUS13227</name>
</gene>
<protein>
    <recommendedName>
        <fullName evidence="4">NADH dehydrogenase subunit 4L</fullName>
    </recommendedName>
</protein>